<accession>A0A8T0I5M9</accession>
<organism evidence="3 4">
    <name type="scientific">Ceratodon purpureus</name>
    <name type="common">Fire moss</name>
    <name type="synonym">Dicranum purpureum</name>
    <dbReference type="NCBI Taxonomy" id="3225"/>
    <lineage>
        <taxon>Eukaryota</taxon>
        <taxon>Viridiplantae</taxon>
        <taxon>Streptophyta</taxon>
        <taxon>Embryophyta</taxon>
        <taxon>Bryophyta</taxon>
        <taxon>Bryophytina</taxon>
        <taxon>Bryopsida</taxon>
        <taxon>Dicranidae</taxon>
        <taxon>Pseudoditrichales</taxon>
        <taxon>Ditrichaceae</taxon>
        <taxon>Ceratodon</taxon>
    </lineage>
</organism>
<sequence>MRNQKQNARLQQARGQLFICGMFGNCASSVLSPRTPPGMPDFGQKAAFVWAANDCALQQQIEAGQGGDGVRQCERSEIDIPMSGPVPGSPSSASEAGDNASSSASDRMDQCSVTDARSSIASEVSATSSSSDLEELLAEIKAGNVTKMTISSLNSKLGKDCRTSKELIRSSGVATSLVSLLLSRDLTVGDDSGARYSVDERCVPHVLEEALAALAVLSEDEATTRLMATPEFLAVVTWYVSKGRKEARESACLILEKLSLEESFKGTMGSSPGVMDALNNLLRDEKHLKLVKVATRTMLALCLLRENRRRAVEVGAVASLLEMLPRARSATAEKALATLELLGTIEEGKEAIIDHALAVPVLVELILRVSDRGTEYAAGTLSAMCSDSIAMREAAVAHGAPTKLLLLIQSDCTARAKRKASQLLKVLHKIWVQDPCNPDSEGTKAIHY</sequence>
<dbReference type="InterPro" id="IPR058678">
    <property type="entry name" value="ARM_PUB"/>
</dbReference>
<reference evidence="3" key="1">
    <citation type="submission" date="2020-06" db="EMBL/GenBank/DDBJ databases">
        <title>WGS assembly of Ceratodon purpureus strain R40.</title>
        <authorList>
            <person name="Carey S.B."/>
            <person name="Jenkins J."/>
            <person name="Shu S."/>
            <person name="Lovell J.T."/>
            <person name="Sreedasyam A."/>
            <person name="Maumus F."/>
            <person name="Tiley G.P."/>
            <person name="Fernandez-Pozo N."/>
            <person name="Barry K."/>
            <person name="Chen C."/>
            <person name="Wang M."/>
            <person name="Lipzen A."/>
            <person name="Daum C."/>
            <person name="Saski C.A."/>
            <person name="Payton A.C."/>
            <person name="Mcbreen J.C."/>
            <person name="Conrad R.E."/>
            <person name="Kollar L.M."/>
            <person name="Olsson S."/>
            <person name="Huttunen S."/>
            <person name="Landis J.B."/>
            <person name="Wickett N.J."/>
            <person name="Johnson M.G."/>
            <person name="Rensing S.A."/>
            <person name="Grimwood J."/>
            <person name="Schmutz J."/>
            <person name="Mcdaniel S.F."/>
        </authorList>
    </citation>
    <scope>NUCLEOTIDE SEQUENCE</scope>
    <source>
        <strain evidence="3">R40</strain>
    </source>
</reference>
<dbReference type="AlphaFoldDB" id="A0A8T0I5M9"/>
<feature type="domain" description="U-box" evidence="2">
    <location>
        <begin position="150"/>
        <end position="444"/>
    </location>
</feature>
<protein>
    <recommendedName>
        <fullName evidence="2">U-box domain-containing protein</fullName>
    </recommendedName>
</protein>
<proteinExistence type="predicted"/>
<dbReference type="PANTHER" id="PTHR47873">
    <property type="entry name" value="ARM REPEAT SUPERFAMILY PROTEIN"/>
    <property type="match status" value="1"/>
</dbReference>
<comment type="caution">
    <text evidence="3">The sequence shown here is derived from an EMBL/GenBank/DDBJ whole genome shotgun (WGS) entry which is preliminary data.</text>
</comment>
<evidence type="ECO:0000313" key="3">
    <source>
        <dbReference type="EMBL" id="KAG0578289.1"/>
    </source>
</evidence>
<dbReference type="Gene3D" id="1.25.10.10">
    <property type="entry name" value="Leucine-rich Repeat Variant"/>
    <property type="match status" value="2"/>
</dbReference>
<feature type="compositionally biased region" description="Low complexity" evidence="1">
    <location>
        <begin position="83"/>
        <end position="97"/>
    </location>
</feature>
<evidence type="ECO:0000256" key="1">
    <source>
        <dbReference type="SAM" id="MobiDB-lite"/>
    </source>
</evidence>
<dbReference type="SUPFAM" id="SSF48371">
    <property type="entry name" value="ARM repeat"/>
    <property type="match status" value="1"/>
</dbReference>
<dbReference type="InterPro" id="IPR016024">
    <property type="entry name" value="ARM-type_fold"/>
</dbReference>
<name>A0A8T0I5M9_CERPU</name>
<dbReference type="SMART" id="SM00185">
    <property type="entry name" value="ARM"/>
    <property type="match status" value="3"/>
</dbReference>
<feature type="compositionally biased region" description="Polar residues" evidence="1">
    <location>
        <begin position="99"/>
        <end position="112"/>
    </location>
</feature>
<gene>
    <name evidence="3" type="ORF">KC19_4G011500</name>
</gene>
<evidence type="ECO:0000313" key="4">
    <source>
        <dbReference type="Proteomes" id="UP000822688"/>
    </source>
</evidence>
<dbReference type="EMBL" id="CM026424">
    <property type="protein sequence ID" value="KAG0578289.1"/>
    <property type="molecule type" value="Genomic_DNA"/>
</dbReference>
<keyword evidence="4" id="KW-1185">Reference proteome</keyword>
<dbReference type="Pfam" id="PF25598">
    <property type="entry name" value="ARM_PUB"/>
    <property type="match status" value="1"/>
</dbReference>
<dbReference type="InterPro" id="IPR000225">
    <property type="entry name" value="Armadillo"/>
</dbReference>
<feature type="region of interest" description="Disordered" evidence="1">
    <location>
        <begin position="79"/>
        <end position="112"/>
    </location>
</feature>
<dbReference type="PANTHER" id="PTHR47873:SF1">
    <property type="entry name" value="ARM REPEAT SUPERFAMILY PROTEIN"/>
    <property type="match status" value="1"/>
</dbReference>
<dbReference type="InterPro" id="IPR011989">
    <property type="entry name" value="ARM-like"/>
</dbReference>
<dbReference type="Proteomes" id="UP000822688">
    <property type="component" value="Chromosome 4"/>
</dbReference>
<evidence type="ECO:0000259" key="2">
    <source>
        <dbReference type="Pfam" id="PF25598"/>
    </source>
</evidence>